<evidence type="ECO:0000313" key="3">
    <source>
        <dbReference type="Proteomes" id="UP000002038"/>
    </source>
</evidence>
<organism evidence="2 3">
    <name type="scientific">Blastomyces gilchristii (strain SLH14081)</name>
    <name type="common">Blastomyces dermatitidis</name>
    <dbReference type="NCBI Taxonomy" id="559298"/>
    <lineage>
        <taxon>Eukaryota</taxon>
        <taxon>Fungi</taxon>
        <taxon>Dikarya</taxon>
        <taxon>Ascomycota</taxon>
        <taxon>Pezizomycotina</taxon>
        <taxon>Eurotiomycetes</taxon>
        <taxon>Eurotiomycetidae</taxon>
        <taxon>Onygenales</taxon>
        <taxon>Ajellomycetaceae</taxon>
        <taxon>Blastomyces</taxon>
    </lineage>
</organism>
<keyword evidence="3" id="KW-1185">Reference proteome</keyword>
<dbReference type="EMBL" id="GG657449">
    <property type="protein sequence ID" value="OAT05170.1"/>
    <property type="molecule type" value="Genomic_DNA"/>
</dbReference>
<dbReference type="KEGG" id="bgh:BDBG_01603"/>
<reference evidence="3" key="1">
    <citation type="journal article" date="2015" name="PLoS Genet.">
        <title>The dynamic genome and transcriptome of the human fungal pathogen Blastomyces and close relative Emmonsia.</title>
        <authorList>
            <person name="Munoz J.F."/>
            <person name="Gauthier G.M."/>
            <person name="Desjardins C.A."/>
            <person name="Gallo J.E."/>
            <person name="Holder J."/>
            <person name="Sullivan T.D."/>
            <person name="Marty A.J."/>
            <person name="Carmen J.C."/>
            <person name="Chen Z."/>
            <person name="Ding L."/>
            <person name="Gujja S."/>
            <person name="Magrini V."/>
            <person name="Misas E."/>
            <person name="Mitreva M."/>
            <person name="Priest M."/>
            <person name="Saif S."/>
            <person name="Whiston E.A."/>
            <person name="Young S."/>
            <person name="Zeng Q."/>
            <person name="Goldman W.E."/>
            <person name="Mardis E.R."/>
            <person name="Taylor J.W."/>
            <person name="McEwen J.G."/>
            <person name="Clay O.K."/>
            <person name="Klein B.S."/>
            <person name="Cuomo C.A."/>
        </authorList>
    </citation>
    <scope>NUCLEOTIDE SEQUENCE [LARGE SCALE GENOMIC DNA]</scope>
    <source>
        <strain evidence="3">SLH14081</strain>
    </source>
</reference>
<feature type="signal peptide" evidence="1">
    <location>
        <begin position="1"/>
        <end position="22"/>
    </location>
</feature>
<dbReference type="GeneID" id="8510512"/>
<dbReference type="Proteomes" id="UP000002038">
    <property type="component" value="Unassembled WGS sequence"/>
</dbReference>
<dbReference type="OrthoDB" id="4188879at2759"/>
<evidence type="ECO:0000313" key="2">
    <source>
        <dbReference type="EMBL" id="OAT05170.1"/>
    </source>
</evidence>
<proteinExistence type="predicted"/>
<keyword evidence="1" id="KW-0732">Signal</keyword>
<dbReference type="RefSeq" id="XP_002628695.1">
    <property type="nucleotide sequence ID" value="XM_002628649.2"/>
</dbReference>
<dbReference type="AlphaFoldDB" id="A0A179UBF0"/>
<evidence type="ECO:0000256" key="1">
    <source>
        <dbReference type="SAM" id="SignalP"/>
    </source>
</evidence>
<protein>
    <submittedName>
        <fullName evidence="2">Uncharacterized protein</fullName>
    </submittedName>
</protein>
<accession>A0A179UBF0</accession>
<dbReference type="VEuPathDB" id="FungiDB:BDBG_01603"/>
<name>A0A179UBF0_BLAGS</name>
<feature type="chain" id="PRO_5008107274" evidence="1">
    <location>
        <begin position="23"/>
        <end position="275"/>
    </location>
</feature>
<sequence length="275" mass="27059">MRLTSASLFGLLVAVAPLGTIADSTLPADTSEACALLANRTPEEFASTLADLENQAKLDPTRDQAEIDEFLAQVQSLPVENLQAEVDKTCAAQAQAPKISRSRIARRQDLGGTLGGVNALGGVGDALGGALGSSLGGVAGGSAVKKARNENARRQDIGGTVGGVTGALPGGLGSAIDSSTGTAGGALGGGLGVKKARNENARRQDIGGTVSGVTDTLPGGLGDTVNGVVDDAEKGAGTLSRRQIGGSLAGLNGDLGGQQTKKGGLMGGVLIPGLL</sequence>
<gene>
    <name evidence="2" type="ORF">BDBG_01603</name>
</gene>